<evidence type="ECO:0000313" key="1">
    <source>
        <dbReference type="EMBL" id="KYM97038.1"/>
    </source>
</evidence>
<keyword evidence="2" id="KW-1185">Reference proteome</keyword>
<dbReference type="AlphaFoldDB" id="A0A151IC02"/>
<organism evidence="1 2">
    <name type="scientific">Cyphomyrmex costatus</name>
    <dbReference type="NCBI Taxonomy" id="456900"/>
    <lineage>
        <taxon>Eukaryota</taxon>
        <taxon>Metazoa</taxon>
        <taxon>Ecdysozoa</taxon>
        <taxon>Arthropoda</taxon>
        <taxon>Hexapoda</taxon>
        <taxon>Insecta</taxon>
        <taxon>Pterygota</taxon>
        <taxon>Neoptera</taxon>
        <taxon>Endopterygota</taxon>
        <taxon>Hymenoptera</taxon>
        <taxon>Apocrita</taxon>
        <taxon>Aculeata</taxon>
        <taxon>Formicoidea</taxon>
        <taxon>Formicidae</taxon>
        <taxon>Myrmicinae</taxon>
        <taxon>Cyphomyrmex</taxon>
    </lineage>
</organism>
<protein>
    <submittedName>
        <fullName evidence="1">Uncharacterized protein</fullName>
    </submittedName>
</protein>
<dbReference type="EMBL" id="KQ978095">
    <property type="protein sequence ID" value="KYM97038.1"/>
    <property type="molecule type" value="Genomic_DNA"/>
</dbReference>
<evidence type="ECO:0000313" key="2">
    <source>
        <dbReference type="Proteomes" id="UP000078542"/>
    </source>
</evidence>
<dbReference type="Proteomes" id="UP000078542">
    <property type="component" value="Unassembled WGS sequence"/>
</dbReference>
<name>A0A151IC02_9HYME</name>
<sequence>MNRRVICPTDAQSSYDEVSHEIDNNILTFKLPKDRRRVQAVDGQIDEPIIDVNCLDKYEILTRLFVKLKYMLFLKFITKYISSLQGKKCKKGCPKINVMHNQEPTPKKPEEEMLLLRTTRQITLTDDMKHSLEVEFKSPRNYIPLPEPGPTPPIIIPKEPVILKKLEGKGKKKEVKQ</sequence>
<proteinExistence type="predicted"/>
<accession>A0A151IC02</accession>
<gene>
    <name evidence="1" type="ORF">ALC62_12303</name>
</gene>
<reference evidence="1 2" key="1">
    <citation type="submission" date="2016-03" db="EMBL/GenBank/DDBJ databases">
        <title>Cyphomyrmex costatus WGS genome.</title>
        <authorList>
            <person name="Nygaard S."/>
            <person name="Hu H."/>
            <person name="Boomsma J."/>
            <person name="Zhang G."/>
        </authorList>
    </citation>
    <scope>NUCLEOTIDE SEQUENCE [LARGE SCALE GENOMIC DNA]</scope>
    <source>
        <strain evidence="1">MS0001</strain>
        <tissue evidence="1">Whole body</tissue>
    </source>
</reference>